<name>A0A3P7F2X9_WUCBA</name>
<reference evidence="1 2" key="1">
    <citation type="submission" date="2018-11" db="EMBL/GenBank/DDBJ databases">
        <authorList>
            <consortium name="Pathogen Informatics"/>
        </authorList>
    </citation>
    <scope>NUCLEOTIDE SEQUENCE [LARGE SCALE GENOMIC DNA]</scope>
</reference>
<dbReference type="OrthoDB" id="5841748at2759"/>
<accession>A0A3P7F2X9</accession>
<dbReference type="SUPFAM" id="SSF53187">
    <property type="entry name" value="Zn-dependent exopeptidases"/>
    <property type="match status" value="1"/>
</dbReference>
<gene>
    <name evidence="1" type="ORF">WBA_LOCUS12738</name>
</gene>
<proteinExistence type="predicted"/>
<dbReference type="Proteomes" id="UP000270924">
    <property type="component" value="Unassembled WGS sequence"/>
</dbReference>
<dbReference type="EMBL" id="UYWW01013071">
    <property type="protein sequence ID" value="VDM22949.1"/>
    <property type="molecule type" value="Genomic_DNA"/>
</dbReference>
<dbReference type="Gene3D" id="3.40.630.10">
    <property type="entry name" value="Zn peptidases"/>
    <property type="match status" value="1"/>
</dbReference>
<dbReference type="AlphaFoldDB" id="A0A3P7F2X9"/>
<sequence length="66" mass="7373">MPDIPSMPIPGGESDHVAFLNYLGIPVADISYKNKTSYSNYPLYHSLYETAFANEHIIDTNNLALK</sequence>
<organism evidence="1 2">
    <name type="scientific">Wuchereria bancrofti</name>
    <dbReference type="NCBI Taxonomy" id="6293"/>
    <lineage>
        <taxon>Eukaryota</taxon>
        <taxon>Metazoa</taxon>
        <taxon>Ecdysozoa</taxon>
        <taxon>Nematoda</taxon>
        <taxon>Chromadorea</taxon>
        <taxon>Rhabditida</taxon>
        <taxon>Spirurina</taxon>
        <taxon>Spiruromorpha</taxon>
        <taxon>Filarioidea</taxon>
        <taxon>Onchocercidae</taxon>
        <taxon>Wuchereria</taxon>
    </lineage>
</organism>
<protein>
    <recommendedName>
        <fullName evidence="3">Peptidase M28 domain-containing protein</fullName>
    </recommendedName>
</protein>
<dbReference type="InParanoid" id="A0A3P7F2X9"/>
<evidence type="ECO:0000313" key="2">
    <source>
        <dbReference type="Proteomes" id="UP000270924"/>
    </source>
</evidence>
<keyword evidence="2" id="KW-1185">Reference proteome</keyword>
<evidence type="ECO:0008006" key="3">
    <source>
        <dbReference type="Google" id="ProtNLM"/>
    </source>
</evidence>
<evidence type="ECO:0000313" key="1">
    <source>
        <dbReference type="EMBL" id="VDM22949.1"/>
    </source>
</evidence>